<dbReference type="PANTHER" id="PTHR13789:SF309">
    <property type="entry name" value="PUTATIVE (AFU_ORTHOLOGUE AFUA_6G14510)-RELATED"/>
    <property type="match status" value="1"/>
</dbReference>
<keyword evidence="1" id="KW-0560">Oxidoreductase</keyword>
<dbReference type="Gene3D" id="3.50.50.60">
    <property type="entry name" value="FAD/NAD(P)-binding domain"/>
    <property type="match status" value="1"/>
</dbReference>
<dbReference type="EMBL" id="CP139960">
    <property type="protein sequence ID" value="WQD36425.1"/>
    <property type="molecule type" value="Genomic_DNA"/>
</dbReference>
<feature type="transmembrane region" description="Helical" evidence="3">
    <location>
        <begin position="7"/>
        <end position="27"/>
    </location>
</feature>
<sequence>MLRLVGYMNKISIIGAGIGGLTTALFLKSKGIAHQVFEAAPGIEPVGAGIGLGNNAMQIFHLLGIGKEIEAAGHKVNYMRITDEKFRNLSLINLRYFEQKYGVYNIAIHRAGLQHILAHNLGETNILLGKRLAAIQEKDGYQLRFTDGSCFEAEGLIGADGIKSVVRQQLFGKTVVRPAGQVCWRGLCASKLDDRYAHQAIEAWGKGRRFGFVYLNASTLYWYAVADEKIAAEHLHQLTTLYQDFHPDIQEMIKMTPEKTIIFGPLADLKPFKGWCSGKACLIGDAAHATTPNMGQGACQAIEDAYTLGSLLGEQDMASAFRGYERLRIKKAHQVVKRSRAIGQVSHWKNTAGIAIRNRIMKKIPATMNIRQLESVFDISYVATGNHT</sequence>
<feature type="domain" description="FAD-binding" evidence="4">
    <location>
        <begin position="11"/>
        <end position="336"/>
    </location>
</feature>
<evidence type="ECO:0000313" key="6">
    <source>
        <dbReference type="Proteomes" id="UP001325680"/>
    </source>
</evidence>
<dbReference type="PANTHER" id="PTHR13789">
    <property type="entry name" value="MONOOXYGENASE"/>
    <property type="match status" value="1"/>
</dbReference>
<dbReference type="PRINTS" id="PR00420">
    <property type="entry name" value="RNGMNOXGNASE"/>
</dbReference>
<evidence type="ECO:0000256" key="2">
    <source>
        <dbReference type="ARBA" id="ARBA00023033"/>
    </source>
</evidence>
<dbReference type="InterPro" id="IPR002938">
    <property type="entry name" value="FAD-bd"/>
</dbReference>
<organism evidence="5 6">
    <name type="scientific">Niabella yanshanensis</name>
    <dbReference type="NCBI Taxonomy" id="577386"/>
    <lineage>
        <taxon>Bacteria</taxon>
        <taxon>Pseudomonadati</taxon>
        <taxon>Bacteroidota</taxon>
        <taxon>Chitinophagia</taxon>
        <taxon>Chitinophagales</taxon>
        <taxon>Chitinophagaceae</taxon>
        <taxon>Niabella</taxon>
    </lineage>
</organism>
<evidence type="ECO:0000256" key="1">
    <source>
        <dbReference type="ARBA" id="ARBA00023002"/>
    </source>
</evidence>
<keyword evidence="3" id="KW-0472">Membrane</keyword>
<keyword evidence="6" id="KW-1185">Reference proteome</keyword>
<dbReference type="Proteomes" id="UP001325680">
    <property type="component" value="Chromosome"/>
</dbReference>
<dbReference type="SUPFAM" id="SSF51905">
    <property type="entry name" value="FAD/NAD(P)-binding domain"/>
    <property type="match status" value="1"/>
</dbReference>
<dbReference type="InterPro" id="IPR036188">
    <property type="entry name" value="FAD/NAD-bd_sf"/>
</dbReference>
<dbReference type="InterPro" id="IPR050493">
    <property type="entry name" value="FAD-dep_Monooxygenase_BioMet"/>
</dbReference>
<name>A0ABZ0VZH3_9BACT</name>
<reference evidence="5 6" key="1">
    <citation type="submission" date="2023-12" db="EMBL/GenBank/DDBJ databases">
        <title>Genome sequencing and assembly of bacterial species from a model synthetic community.</title>
        <authorList>
            <person name="Hogle S.L."/>
        </authorList>
    </citation>
    <scope>NUCLEOTIDE SEQUENCE [LARGE SCALE GENOMIC DNA]</scope>
    <source>
        <strain evidence="5 6">HAMBI_3031</strain>
    </source>
</reference>
<gene>
    <name evidence="5" type="ORF">U0035_12190</name>
</gene>
<dbReference type="RefSeq" id="WP_327138689.1">
    <property type="nucleotide sequence ID" value="NZ_CP139960.1"/>
</dbReference>
<keyword evidence="3" id="KW-0812">Transmembrane</keyword>
<evidence type="ECO:0000259" key="4">
    <source>
        <dbReference type="Pfam" id="PF01494"/>
    </source>
</evidence>
<proteinExistence type="predicted"/>
<accession>A0ABZ0VZH3</accession>
<protein>
    <submittedName>
        <fullName evidence="5">FAD-dependent monooxygenase</fullName>
    </submittedName>
</protein>
<keyword evidence="2 5" id="KW-0503">Monooxygenase</keyword>
<dbReference type="Pfam" id="PF01494">
    <property type="entry name" value="FAD_binding_3"/>
    <property type="match status" value="1"/>
</dbReference>
<evidence type="ECO:0000256" key="3">
    <source>
        <dbReference type="SAM" id="Phobius"/>
    </source>
</evidence>
<dbReference type="GO" id="GO:0004497">
    <property type="term" value="F:monooxygenase activity"/>
    <property type="evidence" value="ECO:0007669"/>
    <property type="project" value="UniProtKB-KW"/>
</dbReference>
<keyword evidence="3" id="KW-1133">Transmembrane helix</keyword>
<evidence type="ECO:0000313" key="5">
    <source>
        <dbReference type="EMBL" id="WQD36425.1"/>
    </source>
</evidence>